<name>A0AAE0EDA2_9ROSI</name>
<gene>
    <name evidence="2" type="ORF">Dsin_011193</name>
</gene>
<feature type="domain" description="Reverse transcriptase zinc-binding" evidence="1">
    <location>
        <begin position="65"/>
        <end position="152"/>
    </location>
</feature>
<accession>A0AAE0EDA2</accession>
<evidence type="ECO:0000313" key="3">
    <source>
        <dbReference type="Proteomes" id="UP001281410"/>
    </source>
</evidence>
<dbReference type="EMBL" id="JANJYJ010000003">
    <property type="protein sequence ID" value="KAK3224168.1"/>
    <property type="molecule type" value="Genomic_DNA"/>
</dbReference>
<organism evidence="2 3">
    <name type="scientific">Dipteronia sinensis</name>
    <dbReference type="NCBI Taxonomy" id="43782"/>
    <lineage>
        <taxon>Eukaryota</taxon>
        <taxon>Viridiplantae</taxon>
        <taxon>Streptophyta</taxon>
        <taxon>Embryophyta</taxon>
        <taxon>Tracheophyta</taxon>
        <taxon>Spermatophyta</taxon>
        <taxon>Magnoliopsida</taxon>
        <taxon>eudicotyledons</taxon>
        <taxon>Gunneridae</taxon>
        <taxon>Pentapetalae</taxon>
        <taxon>rosids</taxon>
        <taxon>malvids</taxon>
        <taxon>Sapindales</taxon>
        <taxon>Sapindaceae</taxon>
        <taxon>Hippocastanoideae</taxon>
        <taxon>Acereae</taxon>
        <taxon>Dipteronia</taxon>
    </lineage>
</organism>
<reference evidence="2" key="1">
    <citation type="journal article" date="2023" name="Plant J.">
        <title>Genome sequences and population genomics provide insights into the demographic history, inbreeding, and mutation load of two 'living fossil' tree species of Dipteronia.</title>
        <authorList>
            <person name="Feng Y."/>
            <person name="Comes H.P."/>
            <person name="Chen J."/>
            <person name="Zhu S."/>
            <person name="Lu R."/>
            <person name="Zhang X."/>
            <person name="Li P."/>
            <person name="Qiu J."/>
            <person name="Olsen K.M."/>
            <person name="Qiu Y."/>
        </authorList>
    </citation>
    <scope>NUCLEOTIDE SEQUENCE</scope>
    <source>
        <strain evidence="2">NBL</strain>
    </source>
</reference>
<comment type="caution">
    <text evidence="2">The sequence shown here is derived from an EMBL/GenBank/DDBJ whole genome shotgun (WGS) entry which is preliminary data.</text>
</comment>
<evidence type="ECO:0000313" key="2">
    <source>
        <dbReference type="EMBL" id="KAK3224168.1"/>
    </source>
</evidence>
<protein>
    <recommendedName>
        <fullName evidence="1">Reverse transcriptase zinc-binding domain-containing protein</fullName>
    </recommendedName>
</protein>
<dbReference type="Pfam" id="PF13966">
    <property type="entry name" value="zf-RVT"/>
    <property type="match status" value="1"/>
</dbReference>
<dbReference type="Proteomes" id="UP001281410">
    <property type="component" value="Unassembled WGS sequence"/>
</dbReference>
<sequence>MFEIPLAVRGSLYAVVSNYYFNGSWHFEECFLDRHPKASSLISKIVIVPYSSDTLIWIHSSSDQFSSKEAHRFFPRQSWSMDWFIGGKKIWKPFIPHSRSTLMWRMLLRHLPTEDSLAKAGLSLASSCQFCYALTESLAYLFLHCPYSSGLWDYFLSLFRVHLSFQLSPLDLFISTISWKASPQVGNLWLTTVVQILWAIWYARNRLIFEDCFIPLISSISFIHMTFKDCNRLNIGGMHNTQSDLLPLHRLRVRPCPPRAPRIIEVYYRPPHSTLA</sequence>
<proteinExistence type="predicted"/>
<dbReference type="InterPro" id="IPR026960">
    <property type="entry name" value="RVT-Znf"/>
</dbReference>
<dbReference type="AlphaFoldDB" id="A0AAE0EDA2"/>
<evidence type="ECO:0000259" key="1">
    <source>
        <dbReference type="Pfam" id="PF13966"/>
    </source>
</evidence>
<keyword evidence="3" id="KW-1185">Reference proteome</keyword>